<reference evidence="3" key="1">
    <citation type="journal article" date="2019" name="Int. J. Syst. Evol. Microbiol.">
        <title>The Global Catalogue of Microorganisms (GCM) 10K type strain sequencing project: providing services to taxonomists for standard genome sequencing and annotation.</title>
        <authorList>
            <consortium name="The Broad Institute Genomics Platform"/>
            <consortium name="The Broad Institute Genome Sequencing Center for Infectious Disease"/>
            <person name="Wu L."/>
            <person name="Ma J."/>
        </authorList>
    </citation>
    <scope>NUCLEOTIDE SEQUENCE [LARGE SCALE GENOMIC DNA]</scope>
    <source>
        <strain evidence="3">CCM 2767</strain>
    </source>
</reference>
<protein>
    <recommendedName>
        <fullName evidence="4">DUF3144 domain-containing protein</fullName>
    </recommendedName>
</protein>
<sequence>MSDDDFKPKSISRQTSKEPDPNQKFWDAADDFIRLANEACKTTERGQVCAAIMYAAARFNAFAASVDAPTVEVFNKEIDPAIKYFRGEFEKMLRENMRDYADNFKNYHPEKWQ</sequence>
<keyword evidence="3" id="KW-1185">Reference proteome</keyword>
<dbReference type="Proteomes" id="UP000642180">
    <property type="component" value="Unassembled WGS sequence"/>
</dbReference>
<feature type="region of interest" description="Disordered" evidence="1">
    <location>
        <begin position="1"/>
        <end position="24"/>
    </location>
</feature>
<name>A0A8J3F3B2_9BURK</name>
<dbReference type="InterPro" id="IPR021490">
    <property type="entry name" value="DUF3144"/>
</dbReference>
<dbReference type="Gene3D" id="1.10.287.3020">
    <property type="match status" value="1"/>
</dbReference>
<evidence type="ECO:0000313" key="2">
    <source>
        <dbReference type="EMBL" id="GGI19020.1"/>
    </source>
</evidence>
<dbReference type="Pfam" id="PF11342">
    <property type="entry name" value="DUF3144"/>
    <property type="match status" value="1"/>
</dbReference>
<accession>A0A8J3F3B2</accession>
<proteinExistence type="predicted"/>
<evidence type="ECO:0000313" key="3">
    <source>
        <dbReference type="Proteomes" id="UP000642180"/>
    </source>
</evidence>
<dbReference type="AlphaFoldDB" id="A0A8J3F3B2"/>
<dbReference type="EMBL" id="BMDI01000001">
    <property type="protein sequence ID" value="GGI19020.1"/>
    <property type="molecule type" value="Genomic_DNA"/>
</dbReference>
<dbReference type="RefSeq" id="WP_188380803.1">
    <property type="nucleotide sequence ID" value="NZ_BMDI01000001.1"/>
</dbReference>
<evidence type="ECO:0008006" key="4">
    <source>
        <dbReference type="Google" id="ProtNLM"/>
    </source>
</evidence>
<gene>
    <name evidence="2" type="ORF">GCM10008066_16990</name>
</gene>
<evidence type="ECO:0000256" key="1">
    <source>
        <dbReference type="SAM" id="MobiDB-lite"/>
    </source>
</evidence>
<organism evidence="2 3">
    <name type="scientific">Oxalicibacterium faecigallinarum</name>
    <dbReference type="NCBI Taxonomy" id="573741"/>
    <lineage>
        <taxon>Bacteria</taxon>
        <taxon>Pseudomonadati</taxon>
        <taxon>Pseudomonadota</taxon>
        <taxon>Betaproteobacteria</taxon>
        <taxon>Burkholderiales</taxon>
        <taxon>Oxalobacteraceae</taxon>
        <taxon>Oxalicibacterium</taxon>
    </lineage>
</organism>
<comment type="caution">
    <text evidence="2">The sequence shown here is derived from an EMBL/GenBank/DDBJ whole genome shotgun (WGS) entry which is preliminary data.</text>
</comment>